<dbReference type="AlphaFoldDB" id="A0A2S5A1W4"/>
<dbReference type="PANTHER" id="PTHR33371:SF4">
    <property type="entry name" value="INTERMEMBRANE PHOSPHOLIPID TRANSPORT SYSTEM BINDING PROTEIN MLAD"/>
    <property type="match status" value="1"/>
</dbReference>
<feature type="region of interest" description="Disordered" evidence="1">
    <location>
        <begin position="220"/>
        <end position="241"/>
    </location>
</feature>
<feature type="domain" description="Mce/MlaD" evidence="3">
    <location>
        <begin position="39"/>
        <end position="115"/>
    </location>
</feature>
<keyword evidence="2" id="KW-0472">Membrane</keyword>
<evidence type="ECO:0000256" key="1">
    <source>
        <dbReference type="SAM" id="MobiDB-lite"/>
    </source>
</evidence>
<keyword evidence="5" id="KW-1185">Reference proteome</keyword>
<keyword evidence="2" id="KW-0812">Transmembrane</keyword>
<dbReference type="EMBL" id="PQVF01000006">
    <property type="protein sequence ID" value="POY36590.1"/>
    <property type="molecule type" value="Genomic_DNA"/>
</dbReference>
<evidence type="ECO:0000256" key="2">
    <source>
        <dbReference type="SAM" id="Phobius"/>
    </source>
</evidence>
<organism evidence="4 5">
    <name type="scientific">Solitalea longa</name>
    <dbReference type="NCBI Taxonomy" id="2079460"/>
    <lineage>
        <taxon>Bacteria</taxon>
        <taxon>Pseudomonadati</taxon>
        <taxon>Bacteroidota</taxon>
        <taxon>Sphingobacteriia</taxon>
        <taxon>Sphingobacteriales</taxon>
        <taxon>Sphingobacteriaceae</taxon>
        <taxon>Solitalea</taxon>
    </lineage>
</organism>
<dbReference type="Proteomes" id="UP000236893">
    <property type="component" value="Unassembled WGS sequence"/>
</dbReference>
<dbReference type="InterPro" id="IPR003399">
    <property type="entry name" value="Mce/MlaD"/>
</dbReference>
<name>A0A2S5A1W4_9SPHI</name>
<dbReference type="RefSeq" id="WP_103788893.1">
    <property type="nucleotide sequence ID" value="NZ_PQVF01000006.1"/>
</dbReference>
<gene>
    <name evidence="4" type="ORF">C3K47_09450</name>
</gene>
<keyword evidence="2" id="KW-1133">Transmembrane helix</keyword>
<dbReference type="PANTHER" id="PTHR33371">
    <property type="entry name" value="INTERMEMBRANE PHOSPHOLIPID TRANSPORT SYSTEM BINDING PROTEIN MLAD-RELATED"/>
    <property type="match status" value="1"/>
</dbReference>
<dbReference type="OrthoDB" id="9771725at2"/>
<dbReference type="InterPro" id="IPR052336">
    <property type="entry name" value="MlaD_Phospholipid_Transporter"/>
</dbReference>
<proteinExistence type="predicted"/>
<accession>A0A2S5A1W4</accession>
<feature type="transmembrane region" description="Helical" evidence="2">
    <location>
        <begin position="7"/>
        <end position="28"/>
    </location>
</feature>
<evidence type="ECO:0000313" key="5">
    <source>
        <dbReference type="Proteomes" id="UP000236893"/>
    </source>
</evidence>
<evidence type="ECO:0000313" key="4">
    <source>
        <dbReference type="EMBL" id="POY36590.1"/>
    </source>
</evidence>
<reference evidence="4 5" key="1">
    <citation type="submission" date="2018-01" db="EMBL/GenBank/DDBJ databases">
        <authorList>
            <person name="Gaut B.S."/>
            <person name="Morton B.R."/>
            <person name="Clegg M.T."/>
            <person name="Duvall M.R."/>
        </authorList>
    </citation>
    <scope>NUCLEOTIDE SEQUENCE [LARGE SCALE GENOMIC DNA]</scope>
    <source>
        <strain evidence="4 5">HR-AV</strain>
    </source>
</reference>
<protein>
    <submittedName>
        <fullName evidence="4">MCE family protein</fullName>
    </submittedName>
</protein>
<dbReference type="Pfam" id="PF02470">
    <property type="entry name" value="MlaD"/>
    <property type="match status" value="1"/>
</dbReference>
<comment type="caution">
    <text evidence="4">The sequence shown here is derived from an EMBL/GenBank/DDBJ whole genome shotgun (WGS) entry which is preliminary data.</text>
</comment>
<sequence>MDTIKKIKLGAFVLITLVLAIIAVFLIGRKKKLFSDTFYLSAYYKNIGGLQVGNNVRFSGIFVGIVEKIELVTDSTVRVDMQIEEGVRKFIKKDALASIGSEGLMGDKLVIISPGKNSLQPIESGGKIATSEPMDMDKVINQLGNITASATAITTDLAKITNHINAGKGSLGRLIYDNQIANNLEGTAKNVEKGTKGFEENMNALKSNFLFRGYYKKQEKEAAKRKEEKADSTKKAKKKSK</sequence>
<feature type="compositionally biased region" description="Basic and acidic residues" evidence="1">
    <location>
        <begin position="220"/>
        <end position="234"/>
    </location>
</feature>
<evidence type="ECO:0000259" key="3">
    <source>
        <dbReference type="Pfam" id="PF02470"/>
    </source>
</evidence>